<accession>A0A0D1ZWZ9</accession>
<dbReference type="OrthoDB" id="3901179at2759"/>
<dbReference type="GeneID" id="27317635"/>
<evidence type="ECO:0000313" key="3">
    <source>
        <dbReference type="Proteomes" id="UP000053259"/>
    </source>
</evidence>
<dbReference type="Proteomes" id="UP000053259">
    <property type="component" value="Unassembled WGS sequence"/>
</dbReference>
<evidence type="ECO:0000313" key="2">
    <source>
        <dbReference type="EMBL" id="KIV98524.1"/>
    </source>
</evidence>
<dbReference type="InParanoid" id="A0A0D1ZWZ9"/>
<evidence type="ECO:0000256" key="1">
    <source>
        <dbReference type="SAM" id="MobiDB-lite"/>
    </source>
</evidence>
<proteinExistence type="predicted"/>
<dbReference type="AlphaFoldDB" id="A0A0D1ZWZ9"/>
<organism evidence="2 3">
    <name type="scientific">Verruconis gallopava</name>
    <dbReference type="NCBI Taxonomy" id="253628"/>
    <lineage>
        <taxon>Eukaryota</taxon>
        <taxon>Fungi</taxon>
        <taxon>Dikarya</taxon>
        <taxon>Ascomycota</taxon>
        <taxon>Pezizomycotina</taxon>
        <taxon>Dothideomycetes</taxon>
        <taxon>Pleosporomycetidae</taxon>
        <taxon>Venturiales</taxon>
        <taxon>Sympoventuriaceae</taxon>
        <taxon>Verruconis</taxon>
    </lineage>
</organism>
<dbReference type="HOGENOM" id="CLU_1338454_0_0_1"/>
<dbReference type="VEuPathDB" id="FungiDB:PV09_09662"/>
<dbReference type="EMBL" id="KN847646">
    <property type="protein sequence ID" value="KIV98524.1"/>
    <property type="molecule type" value="Genomic_DNA"/>
</dbReference>
<dbReference type="RefSeq" id="XP_016208394.1">
    <property type="nucleotide sequence ID" value="XM_016363767.1"/>
</dbReference>
<sequence length="205" mass="23688">MADSKSLMTDEASSVDDRISEGSSQPSIIMESCLPGNNFSQVMQDLLLFESQIERRFLTTNAVYRYTCGNTNCGFTCGVPHLMLIVRVRGLADDQVGIILQSAEKPIENILPQVPKPRYSYRTWRNSRWNIIRRMLLCLFVYYTYGDMQRICRLTTRPLHVCVLGGIMGRVLDLQKRFLLANPEPEYRKPQDRERDMLLAKEIML</sequence>
<protein>
    <submittedName>
        <fullName evidence="2">Uncharacterized protein</fullName>
    </submittedName>
</protein>
<reference evidence="2 3" key="1">
    <citation type="submission" date="2015-01" db="EMBL/GenBank/DDBJ databases">
        <title>The Genome Sequence of Ochroconis gallopava CBS43764.</title>
        <authorList>
            <consortium name="The Broad Institute Genomics Platform"/>
            <person name="Cuomo C."/>
            <person name="de Hoog S."/>
            <person name="Gorbushina A."/>
            <person name="Stielow B."/>
            <person name="Teixiera M."/>
            <person name="Abouelleil A."/>
            <person name="Chapman S.B."/>
            <person name="Priest M."/>
            <person name="Young S.K."/>
            <person name="Wortman J."/>
            <person name="Nusbaum C."/>
            <person name="Birren B."/>
        </authorList>
    </citation>
    <scope>NUCLEOTIDE SEQUENCE [LARGE SCALE GENOMIC DNA]</scope>
    <source>
        <strain evidence="2 3">CBS 43764</strain>
    </source>
</reference>
<name>A0A0D1ZWZ9_9PEZI</name>
<gene>
    <name evidence="2" type="ORF">PV09_09662</name>
</gene>
<feature type="region of interest" description="Disordered" evidence="1">
    <location>
        <begin position="1"/>
        <end position="23"/>
    </location>
</feature>
<keyword evidence="3" id="KW-1185">Reference proteome</keyword>